<accession>A0A930HYD8</accession>
<evidence type="ECO:0000256" key="1">
    <source>
        <dbReference type="ARBA" id="ARBA00022723"/>
    </source>
</evidence>
<dbReference type="PANTHER" id="PTHR31302">
    <property type="entry name" value="TRANSMEMBRANE PROTEIN WITH METALLOPHOSPHOESTERASE DOMAIN-RELATED"/>
    <property type="match status" value="1"/>
</dbReference>
<dbReference type="SUPFAM" id="SSF56300">
    <property type="entry name" value="Metallo-dependent phosphatases"/>
    <property type="match status" value="1"/>
</dbReference>
<dbReference type="PANTHER" id="PTHR31302:SF31">
    <property type="entry name" value="PHOSPHODIESTERASE YAEI"/>
    <property type="match status" value="1"/>
</dbReference>
<dbReference type="Pfam" id="PF00149">
    <property type="entry name" value="Metallophos"/>
    <property type="match status" value="1"/>
</dbReference>
<comment type="caution">
    <text evidence="5">The sequence shown here is derived from an EMBL/GenBank/DDBJ whole genome shotgun (WGS) entry which is preliminary data.</text>
</comment>
<feature type="transmembrane region" description="Helical" evidence="3">
    <location>
        <begin position="6"/>
        <end position="25"/>
    </location>
</feature>
<evidence type="ECO:0000313" key="6">
    <source>
        <dbReference type="Proteomes" id="UP000757461"/>
    </source>
</evidence>
<dbReference type="Gene3D" id="3.60.21.10">
    <property type="match status" value="1"/>
</dbReference>
<feature type="transmembrane region" description="Helical" evidence="3">
    <location>
        <begin position="105"/>
        <end position="124"/>
    </location>
</feature>
<feature type="transmembrane region" description="Helical" evidence="3">
    <location>
        <begin position="37"/>
        <end position="57"/>
    </location>
</feature>
<evidence type="ECO:0000259" key="4">
    <source>
        <dbReference type="Pfam" id="PF00149"/>
    </source>
</evidence>
<protein>
    <submittedName>
        <fullName evidence="5">Metallophosphoesterase</fullName>
    </submittedName>
</protein>
<evidence type="ECO:0000313" key="5">
    <source>
        <dbReference type="EMBL" id="MBF1414374.1"/>
    </source>
</evidence>
<dbReference type="GO" id="GO:0009245">
    <property type="term" value="P:lipid A biosynthetic process"/>
    <property type="evidence" value="ECO:0007669"/>
    <property type="project" value="TreeGrafter"/>
</dbReference>
<feature type="domain" description="Calcineurin-like phosphoesterase" evidence="4">
    <location>
        <begin position="152"/>
        <end position="332"/>
    </location>
</feature>
<keyword evidence="3" id="KW-0812">Transmembrane</keyword>
<dbReference type="InterPro" id="IPR051158">
    <property type="entry name" value="Metallophosphoesterase_sf"/>
</dbReference>
<keyword evidence="3" id="KW-0472">Membrane</keyword>
<reference evidence="5" key="1">
    <citation type="submission" date="2020-04" db="EMBL/GenBank/DDBJ databases">
        <title>Deep metagenomics examines the oral microbiome during advanced dental caries in children, revealing novel taxa and co-occurrences with host molecules.</title>
        <authorList>
            <person name="Baker J.L."/>
            <person name="Morton J.T."/>
            <person name="Dinis M."/>
            <person name="Alvarez R."/>
            <person name="Tran N.C."/>
            <person name="Knight R."/>
            <person name="Edlund A."/>
        </authorList>
    </citation>
    <scope>NUCLEOTIDE SEQUENCE</scope>
    <source>
        <strain evidence="5">JCVI_25_bin.9</strain>
    </source>
</reference>
<keyword evidence="1" id="KW-0479">Metal-binding</keyword>
<keyword evidence="2" id="KW-0378">Hydrolase</keyword>
<dbReference type="AlphaFoldDB" id="A0A930HYD8"/>
<evidence type="ECO:0000256" key="2">
    <source>
        <dbReference type="ARBA" id="ARBA00022801"/>
    </source>
</evidence>
<gene>
    <name evidence="5" type="ORF">HXN33_02215</name>
</gene>
<dbReference type="InterPro" id="IPR004843">
    <property type="entry name" value="Calcineurin-like_PHP"/>
</dbReference>
<sequence>MIARIIIPLILVIVLPDLYIDVHYFRKQYHISRWLRLLWWIPCISMVIYTCALASIQDFAPTDLTWLNTYLFLLGMFVGPKAIFTLTSFLGWIVRKHITHTHRNWGHYIGIALGICTFATYVYGLTAGFSTIKVKHVNLYFRNLPQSFNGYRIVHVSDLHLGTFDGWRKSILKAEMDSIVKQHPDLICFTGDLQNMRPQEIEKMQNVLHKPMQGTVSVLGNHDYTEYIKEDPRVEIQQEKRLIAAERNLLGWKLLCNQHIKIASSHKEYIYICGTENDGRPPFPNHSDYDKAIRGIPKDAFVIMLQHDPSAWCRSILPKTTAQLTLSGHTHGGQMQFFGWRPTSIRQAEDHGLYEQNGRYLYVTAGLGGLVPFRLNMPNEITVITLHTKK</sequence>
<evidence type="ECO:0000256" key="3">
    <source>
        <dbReference type="SAM" id="Phobius"/>
    </source>
</evidence>
<dbReference type="InterPro" id="IPR029052">
    <property type="entry name" value="Metallo-depent_PP-like"/>
</dbReference>
<dbReference type="GO" id="GO:0046872">
    <property type="term" value="F:metal ion binding"/>
    <property type="evidence" value="ECO:0007669"/>
    <property type="project" value="UniProtKB-KW"/>
</dbReference>
<feature type="transmembrane region" description="Helical" evidence="3">
    <location>
        <begin position="69"/>
        <end position="93"/>
    </location>
</feature>
<name>A0A930HYD8_9BACT</name>
<organism evidence="5 6">
    <name type="scientific">Prevotella histicola</name>
    <dbReference type="NCBI Taxonomy" id="470565"/>
    <lineage>
        <taxon>Bacteria</taxon>
        <taxon>Pseudomonadati</taxon>
        <taxon>Bacteroidota</taxon>
        <taxon>Bacteroidia</taxon>
        <taxon>Bacteroidales</taxon>
        <taxon>Prevotellaceae</taxon>
        <taxon>Prevotella</taxon>
    </lineage>
</organism>
<keyword evidence="3" id="KW-1133">Transmembrane helix</keyword>
<dbReference type="EMBL" id="JABZSQ010000021">
    <property type="protein sequence ID" value="MBF1414374.1"/>
    <property type="molecule type" value="Genomic_DNA"/>
</dbReference>
<dbReference type="GO" id="GO:0016020">
    <property type="term" value="C:membrane"/>
    <property type="evidence" value="ECO:0007669"/>
    <property type="project" value="GOC"/>
</dbReference>
<dbReference type="Proteomes" id="UP000757461">
    <property type="component" value="Unassembled WGS sequence"/>
</dbReference>
<dbReference type="GO" id="GO:0008758">
    <property type="term" value="F:UDP-2,3-diacylglucosamine hydrolase activity"/>
    <property type="evidence" value="ECO:0007669"/>
    <property type="project" value="TreeGrafter"/>
</dbReference>
<proteinExistence type="predicted"/>